<feature type="region of interest" description="Disordered" evidence="1">
    <location>
        <begin position="1"/>
        <end position="27"/>
    </location>
</feature>
<comment type="caution">
    <text evidence="2">The sequence shown here is derived from an EMBL/GenBank/DDBJ whole genome shotgun (WGS) entry which is preliminary data.</text>
</comment>
<name>A0AAV7EBD8_ARIFI</name>
<dbReference type="AlphaFoldDB" id="A0AAV7EBD8"/>
<organism evidence="2 3">
    <name type="scientific">Aristolochia fimbriata</name>
    <name type="common">White veined hardy Dutchman's pipe vine</name>
    <dbReference type="NCBI Taxonomy" id="158543"/>
    <lineage>
        <taxon>Eukaryota</taxon>
        <taxon>Viridiplantae</taxon>
        <taxon>Streptophyta</taxon>
        <taxon>Embryophyta</taxon>
        <taxon>Tracheophyta</taxon>
        <taxon>Spermatophyta</taxon>
        <taxon>Magnoliopsida</taxon>
        <taxon>Magnoliidae</taxon>
        <taxon>Piperales</taxon>
        <taxon>Aristolochiaceae</taxon>
        <taxon>Aristolochia</taxon>
    </lineage>
</organism>
<dbReference type="EMBL" id="JAINDJ010000006">
    <property type="protein sequence ID" value="KAG9445435.1"/>
    <property type="molecule type" value="Genomic_DNA"/>
</dbReference>
<keyword evidence="3" id="KW-1185">Reference proteome</keyword>
<evidence type="ECO:0000313" key="3">
    <source>
        <dbReference type="Proteomes" id="UP000825729"/>
    </source>
</evidence>
<accession>A0AAV7EBD8</accession>
<gene>
    <name evidence="2" type="ORF">H6P81_016775</name>
</gene>
<evidence type="ECO:0000313" key="2">
    <source>
        <dbReference type="EMBL" id="KAG9445435.1"/>
    </source>
</evidence>
<protein>
    <submittedName>
        <fullName evidence="2">Uncharacterized protein</fullName>
    </submittedName>
</protein>
<reference evidence="2 3" key="1">
    <citation type="submission" date="2021-07" db="EMBL/GenBank/DDBJ databases">
        <title>The Aristolochia fimbriata genome: insights into angiosperm evolution, floral development and chemical biosynthesis.</title>
        <authorList>
            <person name="Jiao Y."/>
        </authorList>
    </citation>
    <scope>NUCLEOTIDE SEQUENCE [LARGE SCALE GENOMIC DNA]</scope>
    <source>
        <strain evidence="2">IBCAS-2021</strain>
        <tissue evidence="2">Leaf</tissue>
    </source>
</reference>
<dbReference type="Proteomes" id="UP000825729">
    <property type="component" value="Unassembled WGS sequence"/>
</dbReference>
<sequence length="106" mass="12417">MEGFPQPETRLKQKRCTPARDQNRSKVPLLSTRCCRIKLSTTQSFRFPETVPLYHRSTASQSRGSLSAVEEFRRPSGKDWKWSSSRLRDRVEPGWARVRRENLNPN</sequence>
<proteinExistence type="predicted"/>
<evidence type="ECO:0000256" key="1">
    <source>
        <dbReference type="SAM" id="MobiDB-lite"/>
    </source>
</evidence>